<gene>
    <name evidence="3" type="ORF">FOPG_16488</name>
</gene>
<feature type="compositionally biased region" description="Acidic residues" evidence="1">
    <location>
        <begin position="30"/>
        <end position="55"/>
    </location>
</feature>
<dbReference type="EMBL" id="JH658966">
    <property type="protein sequence ID" value="EXL67382.1"/>
    <property type="molecule type" value="Genomic_DNA"/>
</dbReference>
<protein>
    <recommendedName>
        <fullName evidence="2">DUF3295 domain-containing protein</fullName>
    </recommendedName>
</protein>
<dbReference type="InterPro" id="IPR021711">
    <property type="entry name" value="DUF3295"/>
</dbReference>
<dbReference type="HOGENOM" id="CLU_3032459_0_0_1"/>
<evidence type="ECO:0000256" key="1">
    <source>
        <dbReference type="SAM" id="MobiDB-lite"/>
    </source>
</evidence>
<dbReference type="Proteomes" id="UP000030676">
    <property type="component" value="Unassembled WGS sequence"/>
</dbReference>
<reference evidence="3" key="2">
    <citation type="submission" date="2012-05" db="EMBL/GenBank/DDBJ databases">
        <title>The Genome Annotation of Fusarium oxysporum PHW808.</title>
        <authorList>
            <consortium name="The Broad Institute Genomics Platform"/>
            <person name="Ma L.-J."/>
            <person name="Corby-Kistler H."/>
            <person name="Broz K."/>
            <person name="Gale L.R."/>
            <person name="Jonkers W."/>
            <person name="O'Donnell K."/>
            <person name="Ploetz R."/>
            <person name="Steinberg C."/>
            <person name="Schwartz D.C."/>
            <person name="VanEtten H."/>
            <person name="Zhou S."/>
            <person name="Young S.K."/>
            <person name="Zeng Q."/>
            <person name="Gargeya S."/>
            <person name="Fitzgerald M."/>
            <person name="Abouelleil A."/>
            <person name="Alvarado L."/>
            <person name="Chapman S.B."/>
            <person name="Gainer-Dewar J."/>
            <person name="Goldberg J."/>
            <person name="Griggs A."/>
            <person name="Gujja S."/>
            <person name="Hansen M."/>
            <person name="Howarth C."/>
            <person name="Imamovic A."/>
            <person name="Ireland A."/>
            <person name="Larimer J."/>
            <person name="McCowan C."/>
            <person name="Murphy C."/>
            <person name="Pearson M."/>
            <person name="Poon T.W."/>
            <person name="Priest M."/>
            <person name="Roberts A."/>
            <person name="Saif S."/>
            <person name="Shea T."/>
            <person name="Sykes S."/>
            <person name="Wortman J."/>
            <person name="Nusbaum C."/>
            <person name="Birren B."/>
        </authorList>
    </citation>
    <scope>NUCLEOTIDE SEQUENCE</scope>
    <source>
        <strain evidence="3">54008</strain>
    </source>
</reference>
<dbReference type="Pfam" id="PF11702">
    <property type="entry name" value="DUF3295"/>
    <property type="match status" value="1"/>
</dbReference>
<dbReference type="AlphaFoldDB" id="X0GUU9"/>
<name>X0GUU9_FUSOX</name>
<organism evidence="3">
    <name type="scientific">Fusarium oxysporum f. sp. conglutinans race 2 54008</name>
    <dbReference type="NCBI Taxonomy" id="1089457"/>
    <lineage>
        <taxon>Eukaryota</taxon>
        <taxon>Fungi</taxon>
        <taxon>Dikarya</taxon>
        <taxon>Ascomycota</taxon>
        <taxon>Pezizomycotina</taxon>
        <taxon>Sordariomycetes</taxon>
        <taxon>Hypocreomycetidae</taxon>
        <taxon>Hypocreales</taxon>
        <taxon>Nectriaceae</taxon>
        <taxon>Fusarium</taxon>
        <taxon>Fusarium oxysporum species complex</taxon>
    </lineage>
</organism>
<feature type="domain" description="DUF3295" evidence="2">
    <location>
        <begin position="9"/>
        <end position="54"/>
    </location>
</feature>
<accession>X0GUU9</accession>
<feature type="region of interest" description="Disordered" evidence="1">
    <location>
        <begin position="1"/>
        <end position="55"/>
    </location>
</feature>
<reference evidence="3" key="1">
    <citation type="submission" date="2011-11" db="EMBL/GenBank/DDBJ databases">
        <title>The Genome Sequence of Fusarium oxysporum PHW808.</title>
        <authorList>
            <consortium name="The Broad Institute Genome Sequencing Platform"/>
            <person name="Ma L.-J."/>
            <person name="Gale L.R."/>
            <person name="Schwartz D.C."/>
            <person name="Zhou S."/>
            <person name="Corby-Kistler H."/>
            <person name="Young S.K."/>
            <person name="Zeng Q."/>
            <person name="Gargeya S."/>
            <person name="Fitzgerald M."/>
            <person name="Haas B."/>
            <person name="Abouelleil A."/>
            <person name="Alvarado L."/>
            <person name="Arachchi H.M."/>
            <person name="Berlin A."/>
            <person name="Brown A."/>
            <person name="Chapman S.B."/>
            <person name="Chen Z."/>
            <person name="Dunbar C."/>
            <person name="Freedman E."/>
            <person name="Gearin G."/>
            <person name="Goldberg J."/>
            <person name="Griggs A."/>
            <person name="Gujja S."/>
            <person name="Heiman D."/>
            <person name="Howarth C."/>
            <person name="Larson L."/>
            <person name="Lui A."/>
            <person name="MacDonald P.J.P."/>
            <person name="Montmayeur A."/>
            <person name="Murphy C."/>
            <person name="Neiman D."/>
            <person name="Pearson M."/>
            <person name="Priest M."/>
            <person name="Roberts A."/>
            <person name="Saif S."/>
            <person name="Shea T."/>
            <person name="Shenoy N."/>
            <person name="Sisk P."/>
            <person name="Stolte C."/>
            <person name="Sykes S."/>
            <person name="Wortman J."/>
            <person name="Nusbaum C."/>
            <person name="Birren B."/>
        </authorList>
    </citation>
    <scope>NUCLEOTIDE SEQUENCE [LARGE SCALE GENOMIC DNA]</scope>
    <source>
        <strain evidence="3">54008</strain>
    </source>
</reference>
<proteinExistence type="predicted"/>
<evidence type="ECO:0000259" key="2">
    <source>
        <dbReference type="Pfam" id="PF11702"/>
    </source>
</evidence>
<evidence type="ECO:0000313" key="3">
    <source>
        <dbReference type="EMBL" id="EXL67382.1"/>
    </source>
</evidence>
<sequence>MASSRSSPLVSPRKKQASFSNNVMTRTIDDEAAVDSDTDEYIDESAIDDDDDSWD</sequence>